<keyword evidence="2" id="KW-1133">Transmembrane helix</keyword>
<reference evidence="3" key="1">
    <citation type="submission" date="2021-02" db="EMBL/GenBank/DDBJ databases">
        <authorList>
            <person name="Nowell W R."/>
        </authorList>
    </citation>
    <scope>NUCLEOTIDE SEQUENCE</scope>
</reference>
<dbReference type="Gene3D" id="2.60.120.260">
    <property type="entry name" value="Galactose-binding domain-like"/>
    <property type="match status" value="1"/>
</dbReference>
<sequence length="668" mass="69387">MNPPEAVQTTASNWVSVMPRVWSRRAKFITAVSTVAGMVLFTVTLLVPIILTQSKYTTAKASTTTMITSTAIQTSNTDTTTTNTLSTTTNTLSATTTTAPTTTTNTLSTTATTGPTTTTNTQSNTTTTGVPTTASTDTTTSTTTTGSATTGSSAITTSSTATGSTTTICTDTSTSATAADSTTTASTDTMTSTTATGSTSTVTTYTTTITTATGSTTTGSTYTTTSTTATESTTAASTYTTTSTTESRTSTTTVTITSTADSSTGITVTVSTATASTSSATTESITTMTTTTTGVVLPPFLNVQPGTVYAVWNTFAGGISTLATESSTGSGTYFTGKSPNNLFDDKLSTIYSARGFSSSGVNLYAGLGTGFYMTVAQCQPVLLGFQFGHAYNLSEREPLTVTVEGTNCVNLLSCLSWTLLYTGSTGLDIQVNSSQYGKYQSISNSVIYNSYRFLTTSKRNSSNFISYSEVQLFGYSSQTSSQTSAANSTSLLVVQSGSVQGIWNTVAGGKSTIATANTSGVGTYPSNQSPDTLFDGNTNTKYLSRGNSSGGINALAGLNTGFYLTIAHCQPTLVKFRFATASNGFAPYGDPTAITVEGTNCNTLINCTTWTTIYTGATGLESFVNRSTYGPFQNISLLQTYTSYRFLVTAKRNNSNSVAYSEVELYGY</sequence>
<evidence type="ECO:0000256" key="1">
    <source>
        <dbReference type="SAM" id="MobiDB-lite"/>
    </source>
</evidence>
<comment type="caution">
    <text evidence="3">The sequence shown here is derived from an EMBL/GenBank/DDBJ whole genome shotgun (WGS) entry which is preliminary data.</text>
</comment>
<feature type="region of interest" description="Disordered" evidence="1">
    <location>
        <begin position="76"/>
        <end position="165"/>
    </location>
</feature>
<organism evidence="3 4">
    <name type="scientific">Rotaria magnacalcarata</name>
    <dbReference type="NCBI Taxonomy" id="392030"/>
    <lineage>
        <taxon>Eukaryota</taxon>
        <taxon>Metazoa</taxon>
        <taxon>Spiralia</taxon>
        <taxon>Gnathifera</taxon>
        <taxon>Rotifera</taxon>
        <taxon>Eurotatoria</taxon>
        <taxon>Bdelloidea</taxon>
        <taxon>Philodinida</taxon>
        <taxon>Philodinidae</taxon>
        <taxon>Rotaria</taxon>
    </lineage>
</organism>
<keyword evidence="2" id="KW-0812">Transmembrane</keyword>
<protein>
    <submittedName>
        <fullName evidence="3">Uncharacterized protein</fullName>
    </submittedName>
</protein>
<dbReference type="EMBL" id="CAJNOW010009549">
    <property type="protein sequence ID" value="CAF1565321.1"/>
    <property type="molecule type" value="Genomic_DNA"/>
</dbReference>
<dbReference type="Proteomes" id="UP000663834">
    <property type="component" value="Unassembled WGS sequence"/>
</dbReference>
<proteinExistence type="predicted"/>
<evidence type="ECO:0000313" key="3">
    <source>
        <dbReference type="EMBL" id="CAF1565321.1"/>
    </source>
</evidence>
<dbReference type="OrthoDB" id="10050397at2759"/>
<evidence type="ECO:0000313" key="4">
    <source>
        <dbReference type="Proteomes" id="UP000663834"/>
    </source>
</evidence>
<dbReference type="AlphaFoldDB" id="A0A815Y3X5"/>
<keyword evidence="2" id="KW-0472">Membrane</keyword>
<accession>A0A815Y3X5</accession>
<evidence type="ECO:0000256" key="2">
    <source>
        <dbReference type="SAM" id="Phobius"/>
    </source>
</evidence>
<gene>
    <name evidence="3" type="ORF">KQP761_LOCUS18707</name>
</gene>
<name>A0A815Y3X5_9BILA</name>
<feature type="transmembrane region" description="Helical" evidence="2">
    <location>
        <begin position="28"/>
        <end position="51"/>
    </location>
</feature>